<organism evidence="2 3">
    <name type="scientific">Mycena rosella</name>
    <name type="common">Pink bonnet</name>
    <name type="synonym">Agaricus rosellus</name>
    <dbReference type="NCBI Taxonomy" id="1033263"/>
    <lineage>
        <taxon>Eukaryota</taxon>
        <taxon>Fungi</taxon>
        <taxon>Dikarya</taxon>
        <taxon>Basidiomycota</taxon>
        <taxon>Agaricomycotina</taxon>
        <taxon>Agaricomycetes</taxon>
        <taxon>Agaricomycetidae</taxon>
        <taxon>Agaricales</taxon>
        <taxon>Marasmiineae</taxon>
        <taxon>Mycenaceae</taxon>
        <taxon>Mycena</taxon>
    </lineage>
</organism>
<accession>A0AAD7GHY8</accession>
<proteinExistence type="predicted"/>
<feature type="region of interest" description="Disordered" evidence="1">
    <location>
        <begin position="1"/>
        <end position="42"/>
    </location>
</feature>
<dbReference type="Proteomes" id="UP001221757">
    <property type="component" value="Unassembled WGS sequence"/>
</dbReference>
<comment type="caution">
    <text evidence="2">The sequence shown here is derived from an EMBL/GenBank/DDBJ whole genome shotgun (WGS) entry which is preliminary data.</text>
</comment>
<evidence type="ECO:0000313" key="2">
    <source>
        <dbReference type="EMBL" id="KAJ7688850.1"/>
    </source>
</evidence>
<evidence type="ECO:0000256" key="1">
    <source>
        <dbReference type="SAM" id="MobiDB-lite"/>
    </source>
</evidence>
<name>A0AAD7GHY8_MYCRO</name>
<feature type="compositionally biased region" description="Acidic residues" evidence="1">
    <location>
        <begin position="29"/>
        <end position="42"/>
    </location>
</feature>
<protein>
    <submittedName>
        <fullName evidence="2">Uncharacterized protein</fullName>
    </submittedName>
</protein>
<sequence>MSGIGSFLSSFLPTIHAESPEKPATETEGPAEDASAEEPKEEPEDVRLLFLAFFIFASLEPHPEIRAECEVRADEAHSEKCQVKVQAGQGFKGEDCVERRCSSASLPSFLRFEDVLIRFVGTSRRSALRPKCLRSSARHTHAGIRGFGRWCKRGGDVCSMMHCSEACSSSLLAVYPCKFAPFDRPWPYCAHVRLSMLHGGFSQYNKTSTGRTRRALRLDSTGFL</sequence>
<dbReference type="EMBL" id="JARKIE010000076">
    <property type="protein sequence ID" value="KAJ7688850.1"/>
    <property type="molecule type" value="Genomic_DNA"/>
</dbReference>
<keyword evidence="3" id="KW-1185">Reference proteome</keyword>
<reference evidence="2" key="1">
    <citation type="submission" date="2023-03" db="EMBL/GenBank/DDBJ databases">
        <title>Massive genome expansion in bonnet fungi (Mycena s.s.) driven by repeated elements and novel gene families across ecological guilds.</title>
        <authorList>
            <consortium name="Lawrence Berkeley National Laboratory"/>
            <person name="Harder C.B."/>
            <person name="Miyauchi S."/>
            <person name="Viragh M."/>
            <person name="Kuo A."/>
            <person name="Thoen E."/>
            <person name="Andreopoulos B."/>
            <person name="Lu D."/>
            <person name="Skrede I."/>
            <person name="Drula E."/>
            <person name="Henrissat B."/>
            <person name="Morin E."/>
            <person name="Kohler A."/>
            <person name="Barry K."/>
            <person name="LaButti K."/>
            <person name="Morin E."/>
            <person name="Salamov A."/>
            <person name="Lipzen A."/>
            <person name="Mereny Z."/>
            <person name="Hegedus B."/>
            <person name="Baldrian P."/>
            <person name="Stursova M."/>
            <person name="Weitz H."/>
            <person name="Taylor A."/>
            <person name="Grigoriev I.V."/>
            <person name="Nagy L.G."/>
            <person name="Martin F."/>
            <person name="Kauserud H."/>
        </authorList>
    </citation>
    <scope>NUCLEOTIDE SEQUENCE</scope>
    <source>
        <strain evidence="2">CBHHK067</strain>
    </source>
</reference>
<evidence type="ECO:0000313" key="3">
    <source>
        <dbReference type="Proteomes" id="UP001221757"/>
    </source>
</evidence>
<dbReference type="AlphaFoldDB" id="A0AAD7GHY8"/>
<gene>
    <name evidence="2" type="ORF">B0H17DRAFT_1331996</name>
</gene>